<dbReference type="PROSITE" id="PS00678">
    <property type="entry name" value="WD_REPEATS_1"/>
    <property type="match status" value="1"/>
</dbReference>
<feature type="repeat" description="WD" evidence="5">
    <location>
        <begin position="54"/>
        <end position="85"/>
    </location>
</feature>
<protein>
    <recommendedName>
        <fullName evidence="4">Probable cytosolic iron-sulfur protein assembly protein Ciao1</fullName>
    </recommendedName>
</protein>
<dbReference type="SUPFAM" id="SSF50978">
    <property type="entry name" value="WD40 repeat-like"/>
    <property type="match status" value="1"/>
</dbReference>
<dbReference type="PROSITE" id="PS50294">
    <property type="entry name" value="WD_REPEATS_REGION"/>
    <property type="match status" value="5"/>
</dbReference>
<dbReference type="PANTHER" id="PTHR19920">
    <property type="entry name" value="WD40 PROTEIN CIAO1"/>
    <property type="match status" value="1"/>
</dbReference>
<keyword evidence="7" id="KW-1185">Reference proteome</keyword>
<evidence type="ECO:0000256" key="5">
    <source>
        <dbReference type="PROSITE-ProRule" id="PRU00221"/>
    </source>
</evidence>
<feature type="repeat" description="WD" evidence="5">
    <location>
        <begin position="152"/>
        <end position="184"/>
    </location>
</feature>
<dbReference type="InterPro" id="IPR001680">
    <property type="entry name" value="WD40_rpt"/>
</dbReference>
<dbReference type="CDD" id="cd00200">
    <property type="entry name" value="WD40"/>
    <property type="match status" value="1"/>
</dbReference>
<dbReference type="Gene3D" id="2.130.10.10">
    <property type="entry name" value="YVTN repeat-like/Quinoprotein amine dehydrogenase"/>
    <property type="match status" value="1"/>
</dbReference>
<dbReference type="EMBL" id="CAJPVJ010002321">
    <property type="protein sequence ID" value="CAG2166123.1"/>
    <property type="molecule type" value="Genomic_DNA"/>
</dbReference>
<dbReference type="Pfam" id="PF00400">
    <property type="entry name" value="WD40"/>
    <property type="match status" value="7"/>
</dbReference>
<dbReference type="AlphaFoldDB" id="A0A7R9LQZ6"/>
<keyword evidence="2" id="KW-0677">Repeat</keyword>
<evidence type="ECO:0000313" key="7">
    <source>
        <dbReference type="Proteomes" id="UP000728032"/>
    </source>
</evidence>
<dbReference type="FunFam" id="2.130.10.10:FF:000136">
    <property type="entry name" value="Probable cytosolic iron-sulfur protein assembly protein CIAO1"/>
    <property type="match status" value="1"/>
</dbReference>
<dbReference type="InterPro" id="IPR020472">
    <property type="entry name" value="WD40_PAC1"/>
</dbReference>
<organism evidence="6">
    <name type="scientific">Oppiella nova</name>
    <dbReference type="NCBI Taxonomy" id="334625"/>
    <lineage>
        <taxon>Eukaryota</taxon>
        <taxon>Metazoa</taxon>
        <taxon>Ecdysozoa</taxon>
        <taxon>Arthropoda</taxon>
        <taxon>Chelicerata</taxon>
        <taxon>Arachnida</taxon>
        <taxon>Acari</taxon>
        <taxon>Acariformes</taxon>
        <taxon>Sarcoptiformes</taxon>
        <taxon>Oribatida</taxon>
        <taxon>Brachypylina</taxon>
        <taxon>Oppioidea</taxon>
        <taxon>Oppiidae</taxon>
        <taxon>Oppiella</taxon>
    </lineage>
</organism>
<dbReference type="InterPro" id="IPR019775">
    <property type="entry name" value="WD40_repeat_CS"/>
</dbReference>
<dbReference type="OrthoDB" id="284782at2759"/>
<dbReference type="GO" id="GO:0097361">
    <property type="term" value="C:cytosolic [4Fe-4S] assembly targeting complex"/>
    <property type="evidence" value="ECO:0007669"/>
    <property type="project" value="InterPro"/>
</dbReference>
<dbReference type="InterPro" id="IPR015943">
    <property type="entry name" value="WD40/YVTN_repeat-like_dom_sf"/>
</dbReference>
<dbReference type="PRINTS" id="PR00320">
    <property type="entry name" value="GPROTEINBRPT"/>
</dbReference>
<accession>A0A7R9LQZ6</accession>
<sequence length="340" mass="38392">MSLDLVTELFGHNDRVWCVRWHPSGHTLASCGADKTIRLWAKEGNVWRTKYILSDGHQRTIRAIAWSPTGQYLASASFDATTSVWHRKEDSEEWECVISLEGHENEVKSVCWSQSGKYLSTCSRDKTVWIWEVIDGSGGSDGNEEFECASVLTDHSQDVKRVVWHPIQDVLASCGYDNTVKLYKDDGDDWICCATLSSHESTVWGIAFDSTGERLASSSSDKTIKIWQSVNNDITNWKCVSTLSGFHSRPVYDISWSHISDYILTAGGDDTIIVFKEDHIQSCGDFSDKTFQRFSVVLKHEKAHQMDVNSVDWNPKINGIFATSGDDCSVKIWKFTPQEL</sequence>
<dbReference type="InterPro" id="IPR036322">
    <property type="entry name" value="WD40_repeat_dom_sf"/>
</dbReference>
<evidence type="ECO:0000256" key="3">
    <source>
        <dbReference type="ARBA" id="ARBA00060126"/>
    </source>
</evidence>
<evidence type="ECO:0000313" key="6">
    <source>
        <dbReference type="EMBL" id="CAD7646293.1"/>
    </source>
</evidence>
<dbReference type="PROSITE" id="PS50082">
    <property type="entry name" value="WD_REPEATS_2"/>
    <property type="match status" value="6"/>
</dbReference>
<dbReference type="PANTHER" id="PTHR19920:SF0">
    <property type="entry name" value="CYTOSOLIC IRON-SULFUR PROTEIN ASSEMBLY PROTEIN CIAO1-RELATED"/>
    <property type="match status" value="1"/>
</dbReference>
<comment type="function">
    <text evidence="4">Essential component of the cytosolic iron-sulfur (Fe/S) protein assembly machinery. Required for the maturation of extramitochondrial Fe/S proteins.</text>
</comment>
<feature type="repeat" description="WD" evidence="5">
    <location>
        <begin position="9"/>
        <end position="40"/>
    </location>
</feature>
<dbReference type="InterPro" id="IPR028608">
    <property type="entry name" value="CIAO1/Cia1"/>
</dbReference>
<evidence type="ECO:0000256" key="2">
    <source>
        <dbReference type="ARBA" id="ARBA00022737"/>
    </source>
</evidence>
<comment type="similarity">
    <text evidence="4">Belongs to the WD repeat CIA1 family.</text>
</comment>
<gene>
    <name evidence="4" type="primary">Ciao1</name>
    <name evidence="6" type="ORF">ONB1V03_LOCUS5650</name>
</gene>
<feature type="repeat" description="WD" evidence="5">
    <location>
        <begin position="100"/>
        <end position="133"/>
    </location>
</feature>
<feature type="repeat" description="WD" evidence="5">
    <location>
        <begin position="196"/>
        <end position="228"/>
    </location>
</feature>
<comment type="function">
    <text evidence="3">Key component of the cytosolic iron-sulfur protein assembly (CIA) complex, a multiprotein complex that mediates the incorporation of iron-sulfur cluster into extramitochondrial Fe/S proteins. As a CIA complex component, interacts specifically with CIAO2A or CIAO2B and MMS19 to assist different branches of iron-sulfur protein assembly, depending of its interactors. The complex CIAO1:CIAO2B:MMS19 binds to and facilitates the assembly of most cytosolic-nuclear Fe/S proteins. CIAO1:CIAO2A specifically matures ACO1 and stabilizes IREB2. Seems to specifically modulate the transactivation activity of WT1. As part of the mitotic spindle-associated MMXD complex it may play a role in chromosome segregation.</text>
</comment>
<dbReference type="SMART" id="SM00320">
    <property type="entry name" value="WD40"/>
    <property type="match status" value="7"/>
</dbReference>
<evidence type="ECO:0000256" key="1">
    <source>
        <dbReference type="ARBA" id="ARBA00022574"/>
    </source>
</evidence>
<reference evidence="6" key="1">
    <citation type="submission" date="2020-11" db="EMBL/GenBank/DDBJ databases">
        <authorList>
            <person name="Tran Van P."/>
        </authorList>
    </citation>
    <scope>NUCLEOTIDE SEQUENCE</scope>
</reference>
<dbReference type="Proteomes" id="UP000728032">
    <property type="component" value="Unassembled WGS sequence"/>
</dbReference>
<evidence type="ECO:0000256" key="4">
    <source>
        <dbReference type="HAMAP-Rule" id="MF_03037"/>
    </source>
</evidence>
<feature type="repeat" description="WD" evidence="5">
    <location>
        <begin position="301"/>
        <end position="340"/>
    </location>
</feature>
<dbReference type="EMBL" id="OC917146">
    <property type="protein sequence ID" value="CAD7646293.1"/>
    <property type="molecule type" value="Genomic_DNA"/>
</dbReference>
<dbReference type="GO" id="GO:0016226">
    <property type="term" value="P:iron-sulfur cluster assembly"/>
    <property type="evidence" value="ECO:0007669"/>
    <property type="project" value="UniProtKB-UniRule"/>
</dbReference>
<dbReference type="HAMAP" id="MF_03037">
    <property type="entry name" value="ciao1"/>
    <property type="match status" value="1"/>
</dbReference>
<keyword evidence="1 5" id="KW-0853">WD repeat</keyword>
<name>A0A7R9LQZ6_9ACAR</name>
<proteinExistence type="inferred from homology"/>